<comment type="similarity">
    <text evidence="3">Belongs to the gamma-BBH/TMLD family.</text>
</comment>
<dbReference type="GO" id="GO:0046872">
    <property type="term" value="F:metal ion binding"/>
    <property type="evidence" value="ECO:0007669"/>
    <property type="project" value="UniProtKB-KW"/>
</dbReference>
<evidence type="ECO:0000256" key="1">
    <source>
        <dbReference type="ARBA" id="ARBA00001954"/>
    </source>
</evidence>
<dbReference type="HOGENOM" id="CLU_021859_3_1_6"/>
<dbReference type="OrthoDB" id="979809at2"/>
<keyword evidence="8" id="KW-0408">Iron</keyword>
<feature type="domain" description="Gamma-butyrobetaine hydroxylase-like N-terminal" evidence="15">
    <location>
        <begin position="11"/>
        <end position="84"/>
    </location>
</feature>
<organism evidence="16 17">
    <name type="scientific">gamma proteobacterium HTCC2207</name>
    <dbReference type="NCBI Taxonomy" id="314287"/>
    <lineage>
        <taxon>Bacteria</taxon>
        <taxon>Pseudomonadati</taxon>
        <taxon>Pseudomonadota</taxon>
        <taxon>Gammaproteobacteria</taxon>
        <taxon>Cellvibrionales</taxon>
        <taxon>Porticoccaceae</taxon>
        <taxon>SAR92 clade</taxon>
    </lineage>
</organism>
<dbReference type="Pfam" id="PF06155">
    <property type="entry name" value="GBBH-like_N"/>
    <property type="match status" value="1"/>
</dbReference>
<dbReference type="InterPro" id="IPR003819">
    <property type="entry name" value="TauD/TfdA-like"/>
</dbReference>
<comment type="cofactor">
    <cofactor evidence="2">
        <name>L-ascorbate</name>
        <dbReference type="ChEBI" id="CHEBI:38290"/>
    </cofactor>
</comment>
<evidence type="ECO:0000256" key="2">
    <source>
        <dbReference type="ARBA" id="ARBA00001961"/>
    </source>
</evidence>
<evidence type="ECO:0000256" key="5">
    <source>
        <dbReference type="ARBA" id="ARBA00022723"/>
    </source>
</evidence>
<keyword evidence="6" id="KW-0223">Dioxygenase</keyword>
<dbReference type="SUPFAM" id="SSF51197">
    <property type="entry name" value="Clavaminate synthase-like"/>
    <property type="match status" value="1"/>
</dbReference>
<dbReference type="GO" id="GO:0045329">
    <property type="term" value="P:carnitine biosynthetic process"/>
    <property type="evidence" value="ECO:0007669"/>
    <property type="project" value="TreeGrafter"/>
</dbReference>
<sequence>MGELIIKFTLSERSIKIFNNEKIEYNLPYLWVRDNCPCNECRIKETQEKRFILSSVPPDLKPHEVNISHGIINVSWPDKHKTVIQLKDIELLRTPRKPKKILWTNNFTPEYFDWDGFLNNDEIAINAISEFISKGAICIKNSPTLSNSLEMLSTRLGPIREVLFERIHNVSIDTHVYNIAHTSLEVPPHNDFASYSWPPSVQALHMLANECEGGESMIVDGYSVLNDLQNDNPNLFKILCSFPVPFREFDEENETYTKEPIVRLNSQNKITGFRFSNQLMQMIDPIEDTLDLFYMAYHELCNRINSKKYKSKFRLESGHILLVHGHRVLHGRCEFQPDGKRHLQDAYYEMDNVENNLVLYKNRIGD</sequence>
<dbReference type="PANTHER" id="PTHR10696:SF51">
    <property type="entry name" value="TRIMETHYLLYSINE DIOXYGENASE, MITOCHONDRIAL"/>
    <property type="match status" value="1"/>
</dbReference>
<evidence type="ECO:0000256" key="8">
    <source>
        <dbReference type="ARBA" id="ARBA00023004"/>
    </source>
</evidence>
<keyword evidence="17" id="KW-1185">Reference proteome</keyword>
<evidence type="ECO:0000313" key="17">
    <source>
        <dbReference type="Proteomes" id="UP000005555"/>
    </source>
</evidence>
<evidence type="ECO:0000256" key="4">
    <source>
        <dbReference type="ARBA" id="ARBA00012267"/>
    </source>
</evidence>
<evidence type="ECO:0000256" key="12">
    <source>
        <dbReference type="ARBA" id="ARBA00046008"/>
    </source>
</evidence>
<dbReference type="InterPro" id="IPR050411">
    <property type="entry name" value="AlphaKG_dependent_hydroxylases"/>
</dbReference>
<evidence type="ECO:0000259" key="15">
    <source>
        <dbReference type="Pfam" id="PF06155"/>
    </source>
</evidence>
<dbReference type="Gene3D" id="3.30.2020.30">
    <property type="match status" value="1"/>
</dbReference>
<evidence type="ECO:0000256" key="3">
    <source>
        <dbReference type="ARBA" id="ARBA00008654"/>
    </source>
</evidence>
<evidence type="ECO:0000313" key="16">
    <source>
        <dbReference type="EMBL" id="EAS47188.1"/>
    </source>
</evidence>
<keyword evidence="7" id="KW-0560">Oxidoreductase</keyword>
<reference evidence="16 17" key="1">
    <citation type="submission" date="2006-03" db="EMBL/GenBank/DDBJ databases">
        <authorList>
            <person name="Giovannoni S.J."/>
            <person name="Cho J.-C."/>
            <person name="Ferriera S."/>
            <person name="Johnson J."/>
            <person name="Kravitz S."/>
            <person name="Halpern A."/>
            <person name="Remington K."/>
            <person name="Beeson K."/>
            <person name="Tran B."/>
            <person name="Rogers Y.-H."/>
            <person name="Friedman R."/>
            <person name="Venter J.C."/>
        </authorList>
    </citation>
    <scope>NUCLEOTIDE SEQUENCE [LARGE SCALE GENOMIC DNA]</scope>
    <source>
        <strain evidence="16 17">HTCC2207</strain>
    </source>
</reference>
<comment type="catalytic activity">
    <reaction evidence="13">
        <text>N(6),N(6),N(6)-trimethyl-L-lysine + 2-oxoglutarate + O2 = (3S)-3-hydroxy-N(6),N(6),N(6)-trimethyl-L-lysine + succinate + CO2</text>
        <dbReference type="Rhea" id="RHEA:14181"/>
        <dbReference type="ChEBI" id="CHEBI:15379"/>
        <dbReference type="ChEBI" id="CHEBI:16526"/>
        <dbReference type="ChEBI" id="CHEBI:16810"/>
        <dbReference type="ChEBI" id="CHEBI:30031"/>
        <dbReference type="ChEBI" id="CHEBI:58100"/>
        <dbReference type="ChEBI" id="CHEBI:141499"/>
        <dbReference type="EC" id="1.14.11.8"/>
    </reaction>
</comment>
<evidence type="ECO:0000256" key="9">
    <source>
        <dbReference type="ARBA" id="ARBA00030363"/>
    </source>
</evidence>
<evidence type="ECO:0000259" key="14">
    <source>
        <dbReference type="Pfam" id="PF02668"/>
    </source>
</evidence>
<dbReference type="PANTHER" id="PTHR10696">
    <property type="entry name" value="GAMMA-BUTYROBETAINE HYDROXYLASE-RELATED"/>
    <property type="match status" value="1"/>
</dbReference>
<comment type="function">
    <text evidence="12">Converts trimethyllysine (TML) into hydroxytrimethyllysine (HTML).</text>
</comment>
<comment type="caution">
    <text evidence="16">The sequence shown here is derived from an EMBL/GenBank/DDBJ whole genome shotgun (WGS) entry which is preliminary data.</text>
</comment>
<proteinExistence type="inferred from homology"/>
<dbReference type="InterPro" id="IPR038492">
    <property type="entry name" value="GBBH-like_N_sf"/>
</dbReference>
<evidence type="ECO:0000256" key="7">
    <source>
        <dbReference type="ARBA" id="ARBA00023002"/>
    </source>
</evidence>
<evidence type="ECO:0000256" key="10">
    <source>
        <dbReference type="ARBA" id="ARBA00031778"/>
    </source>
</evidence>
<dbReference type="Gene3D" id="3.60.130.10">
    <property type="entry name" value="Clavaminate synthase-like"/>
    <property type="match status" value="1"/>
</dbReference>
<dbReference type="EMBL" id="AAPI01000003">
    <property type="protein sequence ID" value="EAS47188.1"/>
    <property type="molecule type" value="Genomic_DNA"/>
</dbReference>
<dbReference type="AlphaFoldDB" id="Q1YSL8"/>
<dbReference type="eggNOG" id="COG2175">
    <property type="taxonomic scope" value="Bacteria"/>
</dbReference>
<dbReference type="STRING" id="314287.GB2207_11243"/>
<evidence type="ECO:0000256" key="13">
    <source>
        <dbReference type="ARBA" id="ARBA00049334"/>
    </source>
</evidence>
<protein>
    <recommendedName>
        <fullName evidence="4">trimethyllysine dioxygenase</fullName>
        <ecNumber evidence="4">1.14.11.8</ecNumber>
    </recommendedName>
    <alternativeName>
        <fullName evidence="10">Epsilon-trimethyllysine 2-oxoglutarate dioxygenase</fullName>
    </alternativeName>
    <alternativeName>
        <fullName evidence="9">TML hydroxylase</fullName>
    </alternativeName>
    <alternativeName>
        <fullName evidence="11">TML-alpha-ketoglutarate dioxygenase</fullName>
    </alternativeName>
</protein>
<name>Q1YSL8_9GAMM</name>
<comment type="cofactor">
    <cofactor evidence="1">
        <name>Fe(2+)</name>
        <dbReference type="ChEBI" id="CHEBI:29033"/>
    </cofactor>
</comment>
<evidence type="ECO:0000256" key="6">
    <source>
        <dbReference type="ARBA" id="ARBA00022964"/>
    </source>
</evidence>
<dbReference type="Pfam" id="PF02668">
    <property type="entry name" value="TauD"/>
    <property type="match status" value="1"/>
</dbReference>
<gene>
    <name evidence="16" type="ORF">GB2207_11243</name>
</gene>
<dbReference type="InterPro" id="IPR042098">
    <property type="entry name" value="TauD-like_sf"/>
</dbReference>
<dbReference type="EC" id="1.14.11.8" evidence="4"/>
<accession>Q1YSL8</accession>
<dbReference type="InterPro" id="IPR010376">
    <property type="entry name" value="GBBH-like_N"/>
</dbReference>
<dbReference type="GO" id="GO:0050353">
    <property type="term" value="F:trimethyllysine dioxygenase activity"/>
    <property type="evidence" value="ECO:0007669"/>
    <property type="project" value="UniProtKB-EC"/>
</dbReference>
<dbReference type="Proteomes" id="UP000005555">
    <property type="component" value="Unassembled WGS sequence"/>
</dbReference>
<evidence type="ECO:0000256" key="11">
    <source>
        <dbReference type="ARBA" id="ARBA00032283"/>
    </source>
</evidence>
<feature type="domain" description="TauD/TfdA-like" evidence="14">
    <location>
        <begin position="105"/>
        <end position="347"/>
    </location>
</feature>
<keyword evidence="5" id="KW-0479">Metal-binding</keyword>